<comment type="cofactor">
    <cofactor evidence="7 9">
        <name>Mg(2+)</name>
        <dbReference type="ChEBI" id="CHEBI:18420"/>
    </cofactor>
</comment>
<keyword evidence="7" id="KW-0132">Cell division</keyword>
<feature type="transmembrane region" description="Helical" evidence="7">
    <location>
        <begin position="324"/>
        <end position="345"/>
    </location>
</feature>
<dbReference type="Proteomes" id="UP000177626">
    <property type="component" value="Unassembled WGS sequence"/>
</dbReference>
<dbReference type="EMBL" id="MHKQ01000005">
    <property type="protein sequence ID" value="OGY94671.1"/>
    <property type="molecule type" value="Genomic_DNA"/>
</dbReference>
<proteinExistence type="inferred from homology"/>
<dbReference type="Pfam" id="PF00953">
    <property type="entry name" value="Glycos_transf_4"/>
    <property type="match status" value="1"/>
</dbReference>
<evidence type="ECO:0000256" key="5">
    <source>
        <dbReference type="ARBA" id="ARBA00022989"/>
    </source>
</evidence>
<comment type="function">
    <text evidence="7">Catalyzes the initial step of the lipid cycle reactions in the biosynthesis of the cell wall peptidoglycan: transfers peptidoglycan precursor phospho-MurNAc-pentapeptide from UDP-MurNAc-pentapeptide onto the lipid carrier undecaprenyl phosphate, yielding undecaprenyl-pyrophosphoryl-MurNAc-pentapeptide, known as lipid I.</text>
</comment>
<dbReference type="GO" id="GO:0005886">
    <property type="term" value="C:plasma membrane"/>
    <property type="evidence" value="ECO:0007669"/>
    <property type="project" value="UniProtKB-SubCell"/>
</dbReference>
<evidence type="ECO:0000256" key="1">
    <source>
        <dbReference type="ARBA" id="ARBA00004141"/>
    </source>
</evidence>
<dbReference type="PANTHER" id="PTHR22926">
    <property type="entry name" value="PHOSPHO-N-ACETYLMURAMOYL-PENTAPEPTIDE-TRANSFERASE"/>
    <property type="match status" value="1"/>
</dbReference>
<keyword evidence="7 9" id="KW-0479">Metal-binding</keyword>
<feature type="binding site" evidence="9">
    <location>
        <position position="253"/>
    </location>
    <ligand>
        <name>Mg(2+)</name>
        <dbReference type="ChEBI" id="CHEBI:18420"/>
    </ligand>
</feature>
<keyword evidence="7" id="KW-0961">Cell wall biogenesis/degradation</keyword>
<dbReference type="AlphaFoldDB" id="A0A1G2C0M3"/>
<feature type="binding site" evidence="9">
    <location>
        <position position="193"/>
    </location>
    <ligand>
        <name>Mg(2+)</name>
        <dbReference type="ChEBI" id="CHEBI:18420"/>
    </ligand>
</feature>
<keyword evidence="7" id="KW-1003">Cell membrane</keyword>
<dbReference type="GO" id="GO:0046872">
    <property type="term" value="F:metal ion binding"/>
    <property type="evidence" value="ECO:0007669"/>
    <property type="project" value="UniProtKB-KW"/>
</dbReference>
<name>A0A1G2C0M3_9BACT</name>
<evidence type="ECO:0000256" key="3">
    <source>
        <dbReference type="ARBA" id="ARBA00022679"/>
    </source>
</evidence>
<comment type="subcellular location">
    <subcellularLocation>
        <location evidence="7">Cell membrane</location>
        <topology evidence="7">Multi-pass membrane protein</topology>
    </subcellularLocation>
    <subcellularLocation>
        <location evidence="1">Membrane</location>
        <topology evidence="1">Multi-pass membrane protein</topology>
    </subcellularLocation>
</comment>
<organism evidence="10 11">
    <name type="scientific">Candidatus Komeilibacteria bacterium RIFOXYC1_FULL_37_11</name>
    <dbReference type="NCBI Taxonomy" id="1798555"/>
    <lineage>
        <taxon>Bacteria</taxon>
        <taxon>Candidatus Komeiliibacteriota</taxon>
    </lineage>
</organism>
<keyword evidence="7" id="KW-0131">Cell cycle</keyword>
<evidence type="ECO:0000256" key="8">
    <source>
        <dbReference type="NCBIfam" id="TIGR00445"/>
    </source>
</evidence>
<dbReference type="Pfam" id="PF10555">
    <property type="entry name" value="MraY_sig1"/>
    <property type="match status" value="1"/>
</dbReference>
<dbReference type="GO" id="GO:0008963">
    <property type="term" value="F:phospho-N-acetylmuramoyl-pentapeptide-transferase activity"/>
    <property type="evidence" value="ECO:0007669"/>
    <property type="project" value="UniProtKB-UniRule"/>
</dbReference>
<feature type="transmembrane region" description="Helical" evidence="7">
    <location>
        <begin position="140"/>
        <end position="156"/>
    </location>
</feature>
<feature type="transmembrane region" description="Helical" evidence="7">
    <location>
        <begin position="274"/>
        <end position="295"/>
    </location>
</feature>
<dbReference type="InterPro" id="IPR000715">
    <property type="entry name" value="Glycosyl_transferase_4"/>
</dbReference>
<dbReference type="HAMAP" id="MF_00038">
    <property type="entry name" value="MraY"/>
    <property type="match status" value="1"/>
</dbReference>
<dbReference type="NCBIfam" id="TIGR00445">
    <property type="entry name" value="mraY"/>
    <property type="match status" value="1"/>
</dbReference>
<dbReference type="GO" id="GO:0071555">
    <property type="term" value="P:cell wall organization"/>
    <property type="evidence" value="ECO:0007669"/>
    <property type="project" value="UniProtKB-KW"/>
</dbReference>
<evidence type="ECO:0000256" key="2">
    <source>
        <dbReference type="ARBA" id="ARBA00005583"/>
    </source>
</evidence>
<dbReference type="GO" id="GO:0051301">
    <property type="term" value="P:cell division"/>
    <property type="evidence" value="ECO:0007669"/>
    <property type="project" value="UniProtKB-KW"/>
</dbReference>
<protein>
    <recommendedName>
        <fullName evidence="7 8">Phospho-N-acetylmuramoyl-pentapeptide-transferase</fullName>
        <ecNumber evidence="7 8">2.7.8.13</ecNumber>
    </recommendedName>
    <alternativeName>
        <fullName evidence="7">UDP-MurNAc-pentapeptide phosphotransferase</fullName>
    </alternativeName>
</protein>
<comment type="similarity">
    <text evidence="2 7">Belongs to the glycosyltransferase 4 family. MraY subfamily.</text>
</comment>
<keyword evidence="7" id="KW-0133">Cell shape</keyword>
<dbReference type="CDD" id="cd06852">
    <property type="entry name" value="GT_MraY"/>
    <property type="match status" value="1"/>
</dbReference>
<sequence>MPAFEIIKVLTLATIGFSLSMLLTPAWTHFLYKYKLVKNVRNDNSTPIFSKLHKEKSGTPTMGGVLIWMTVLILAVVFWLIHIIWPDSLLADFDFLTREETYLPLGALVASAIVGLVDDWFNINRQGGGKGGGLTVKHRLFIYTLIALFGAGWFYFKLDWDVIRIPFLGVFQLGWWFIPFFVFVLVATAFSVNEADGLDGLAGGIVLAAFASYGTIAFIQGNYNMAAFCGVIAGALLSFLWFNINPARFFMGDTGAMSLGISLGIVAMLTGYPFLLPIIGFLLMLESLSVIIQILSKKIRHKKVFLSAPIHHHFEAKGWPETKIVMRFWVIAGVFAVLGLIMAIIDLSLW</sequence>
<dbReference type="EC" id="2.7.8.13" evidence="7 8"/>
<feature type="transmembrane region" description="Helical" evidence="7">
    <location>
        <begin position="6"/>
        <end position="32"/>
    </location>
</feature>
<feature type="transmembrane region" description="Helical" evidence="7">
    <location>
        <begin position="249"/>
        <end position="268"/>
    </location>
</feature>
<comment type="catalytic activity">
    <reaction evidence="7">
        <text>UDP-N-acetyl-alpha-D-muramoyl-L-alanyl-gamma-D-glutamyl-meso-2,6-diaminopimeloyl-D-alanyl-D-alanine + di-trans,octa-cis-undecaprenyl phosphate = di-trans,octa-cis-undecaprenyl diphospho-N-acetyl-alpha-D-muramoyl-L-alanyl-D-glutamyl-meso-2,6-diaminopimeloyl-D-alanyl-D-alanine + UMP</text>
        <dbReference type="Rhea" id="RHEA:28386"/>
        <dbReference type="ChEBI" id="CHEBI:57865"/>
        <dbReference type="ChEBI" id="CHEBI:60392"/>
        <dbReference type="ChEBI" id="CHEBI:61386"/>
        <dbReference type="ChEBI" id="CHEBI:61387"/>
        <dbReference type="EC" id="2.7.8.13"/>
    </reaction>
</comment>
<keyword evidence="6 7" id="KW-0472">Membrane</keyword>
<keyword evidence="7 9" id="KW-0460">Magnesium</keyword>
<dbReference type="InterPro" id="IPR003524">
    <property type="entry name" value="PNAcMuramoyl-5peptid_Trfase"/>
</dbReference>
<dbReference type="GO" id="GO:0009252">
    <property type="term" value="P:peptidoglycan biosynthetic process"/>
    <property type="evidence" value="ECO:0007669"/>
    <property type="project" value="UniProtKB-UniRule"/>
</dbReference>
<dbReference type="GO" id="GO:0051992">
    <property type="term" value="F:UDP-N-acetylmuramoyl-L-alanyl-D-glutamyl-meso-2,6-diaminopimelyl-D-alanyl-D-alanine:undecaprenyl-phosphate transferase activity"/>
    <property type="evidence" value="ECO:0007669"/>
    <property type="project" value="RHEA"/>
</dbReference>
<keyword evidence="7" id="KW-0573">Peptidoglycan synthesis</keyword>
<keyword evidence="4 7" id="KW-0812">Transmembrane</keyword>
<dbReference type="PANTHER" id="PTHR22926:SF5">
    <property type="entry name" value="PHOSPHO-N-ACETYLMURAMOYL-PENTAPEPTIDE-TRANSFERASE HOMOLOG"/>
    <property type="match status" value="1"/>
</dbReference>
<evidence type="ECO:0000313" key="10">
    <source>
        <dbReference type="EMBL" id="OGY94671.1"/>
    </source>
</evidence>
<evidence type="ECO:0000256" key="7">
    <source>
        <dbReference type="HAMAP-Rule" id="MF_00038"/>
    </source>
</evidence>
<feature type="transmembrane region" description="Helical" evidence="7">
    <location>
        <begin position="225"/>
        <end position="242"/>
    </location>
</feature>
<dbReference type="InterPro" id="IPR018480">
    <property type="entry name" value="PNAcMuramoyl-5peptid_Trfase_CS"/>
</dbReference>
<evidence type="ECO:0000313" key="11">
    <source>
        <dbReference type="Proteomes" id="UP000177626"/>
    </source>
</evidence>
<evidence type="ECO:0000256" key="6">
    <source>
        <dbReference type="ARBA" id="ARBA00023136"/>
    </source>
</evidence>
<feature type="transmembrane region" description="Helical" evidence="7">
    <location>
        <begin position="200"/>
        <end position="219"/>
    </location>
</feature>
<reference evidence="10 11" key="1">
    <citation type="journal article" date="2016" name="Nat. Commun.">
        <title>Thousands of microbial genomes shed light on interconnected biogeochemical processes in an aquifer system.</title>
        <authorList>
            <person name="Anantharaman K."/>
            <person name="Brown C.T."/>
            <person name="Hug L.A."/>
            <person name="Sharon I."/>
            <person name="Castelle C.J."/>
            <person name="Probst A.J."/>
            <person name="Thomas B.C."/>
            <person name="Singh A."/>
            <person name="Wilkins M.J."/>
            <person name="Karaoz U."/>
            <person name="Brodie E.L."/>
            <person name="Williams K.H."/>
            <person name="Hubbard S.S."/>
            <person name="Banfield J.F."/>
        </authorList>
    </citation>
    <scope>NUCLEOTIDE SEQUENCE [LARGE SCALE GENOMIC DNA]</scope>
</reference>
<gene>
    <name evidence="7" type="primary">mraY</name>
    <name evidence="10" type="ORF">A2406_02505</name>
</gene>
<feature type="transmembrane region" description="Helical" evidence="7">
    <location>
        <begin position="61"/>
        <end position="81"/>
    </location>
</feature>
<feature type="transmembrane region" description="Helical" evidence="7">
    <location>
        <begin position="176"/>
        <end position="193"/>
    </location>
</feature>
<feature type="transmembrane region" description="Helical" evidence="7">
    <location>
        <begin position="101"/>
        <end position="120"/>
    </location>
</feature>
<evidence type="ECO:0000256" key="9">
    <source>
        <dbReference type="PIRSR" id="PIRSR600715-1"/>
    </source>
</evidence>
<keyword evidence="5 7" id="KW-1133">Transmembrane helix</keyword>
<dbReference type="GO" id="GO:0008360">
    <property type="term" value="P:regulation of cell shape"/>
    <property type="evidence" value="ECO:0007669"/>
    <property type="project" value="UniProtKB-KW"/>
</dbReference>
<dbReference type="UniPathway" id="UPA00219"/>
<evidence type="ECO:0000256" key="4">
    <source>
        <dbReference type="ARBA" id="ARBA00022692"/>
    </source>
</evidence>
<keyword evidence="3 7" id="KW-0808">Transferase</keyword>
<accession>A0A1G2C0M3</accession>
<comment type="caution">
    <text evidence="10">The sequence shown here is derived from an EMBL/GenBank/DDBJ whole genome shotgun (WGS) entry which is preliminary data.</text>
</comment>
<comment type="pathway">
    <text evidence="7">Cell wall biogenesis; peptidoglycan biosynthesis.</text>
</comment>